<feature type="region of interest" description="Disordered" evidence="1">
    <location>
        <begin position="1054"/>
        <end position="1077"/>
    </location>
</feature>
<feature type="region of interest" description="Disordered" evidence="1">
    <location>
        <begin position="707"/>
        <end position="727"/>
    </location>
</feature>
<sequence length="1111" mass="124352">MCAAPAGDSAPSHFTNGLDLHFDYNGDSSKSAAAKKKKKKKKKKGSSLQLEDMELSAAGRTAASIPLSAVDLNDPDAEYPEDRVIKVDASGNLIVESLDQPKSSHVAMGHSLTPGAFSSHNPQDTQQTFLKLPGNLERSMFHFKDEKERQFWNELPEDERHQILDINVDMVMDRFRQQRKSRANTKPMNEPSCINCNESKFYIQETLENAYIPHLESFIDSTWNISDTESSRLKVPKPASKLHPISSLNPLDEFSHSAEDMPAFGDSLTNNSSLISKLANCSNHKSGTSDIDPHLKDLVNEMKRYFCSFSGTATDQPDSSLYTQKFIECLYKFSKEGKEGLPKAIAYLKNVYSTEQTSNPEVANMADNMSSFADMLMKDDGQNFLNMVEYIKSGDGEINDLDKAISDLNPFALKQHEPVENLHDNLISSMTIPKSETGHFLKSLSVSSDSQVRAAFEESGEHNHGKDKNEDSNDGNDIDYDDDDDDDDLDDEDEYDDHDNDEDDDINFSENSQERLEELRGLFMIQAIHMIREKFRTHYEKKLSEDRTNEFMKELEAEENAKKERELKKLRQKEEQLERKRLQKLTREDEKKRREDAEREKALAIQQKQEALRSEQLRRREELAQKKQQEKERKIEILRRKEEEQKELKRIEAEKIAAEKVAAEKAAAEKVAAEKAAAKKVAAEKAAAEKKLADQRNMERQKLETVCKTSTGNTPSETVQSNDQDAKKSMVIEDSTLLAGQTVNTAVKASQSERLASLNSSHLATEAPGIIPSFPLSQSLGSNSTHNDLGDESRNSIPADGILSNDSTGSGLQNTITPATNHLLEQLYQAQPPLSIPSIPSPDCFDLLRSPPAISSHRPLNEPSQLPDLWGSSAERLARSSLLETQNNPLWNLGYSRSSSIWGNSAPLASTWGVPPTIPNNEVMGSQMPSIFMPPSQSSMHLPLPPIAKLQSNLNQLLNGFGFPEASKDEIQAAAVESYQLMLQRGQLLFGAAPALSLFLLAKSLLQRPTLPFSEFLRSLNSSNYAIFDLVYDDFGSVTHIKVSRMDQIPAHSRFESDSQNPSVSFISNPNTGQPGQNYRLDPLSTLNSFQDPGLRYEVPKDEPVTNSQMW</sequence>
<dbReference type="EMBL" id="CP138897">
    <property type="protein sequence ID" value="WPK26442.1"/>
    <property type="molecule type" value="Genomic_DNA"/>
</dbReference>
<feature type="compositionally biased region" description="Basic and acidic residues" evidence="1">
    <location>
        <begin position="455"/>
        <end position="471"/>
    </location>
</feature>
<feature type="compositionally biased region" description="Acidic residues" evidence="1">
    <location>
        <begin position="472"/>
        <end position="507"/>
    </location>
</feature>
<feature type="compositionally biased region" description="Polar residues" evidence="1">
    <location>
        <begin position="776"/>
        <end position="787"/>
    </location>
</feature>
<dbReference type="Proteomes" id="UP001338582">
    <property type="component" value="Chromosome 4"/>
</dbReference>
<proteinExistence type="predicted"/>
<accession>A0AAX4HEY7</accession>
<dbReference type="SUPFAM" id="SSF48371">
    <property type="entry name" value="ARM repeat"/>
    <property type="match status" value="1"/>
</dbReference>
<gene>
    <name evidence="2" type="ORF">PUMCH_003796</name>
</gene>
<evidence type="ECO:0008006" key="4">
    <source>
        <dbReference type="Google" id="ProtNLM"/>
    </source>
</evidence>
<feature type="compositionally biased region" description="Polar residues" evidence="1">
    <location>
        <begin position="707"/>
        <end position="723"/>
    </location>
</feature>
<feature type="region of interest" description="Disordered" evidence="1">
    <location>
        <begin position="31"/>
        <end position="52"/>
    </location>
</feature>
<name>A0AAX4HEY7_9ASCO</name>
<evidence type="ECO:0000256" key="1">
    <source>
        <dbReference type="SAM" id="MobiDB-lite"/>
    </source>
</evidence>
<evidence type="ECO:0000313" key="2">
    <source>
        <dbReference type="EMBL" id="WPK26442.1"/>
    </source>
</evidence>
<dbReference type="GeneID" id="88174859"/>
<keyword evidence="3" id="KW-1185">Reference proteome</keyword>
<feature type="compositionally biased region" description="Basic residues" evidence="1">
    <location>
        <begin position="33"/>
        <end position="45"/>
    </location>
</feature>
<feature type="compositionally biased region" description="Polar residues" evidence="1">
    <location>
        <begin position="1058"/>
        <end position="1077"/>
    </location>
</feature>
<reference evidence="2 3" key="1">
    <citation type="submission" date="2023-10" db="EMBL/GenBank/DDBJ databases">
        <title>Draft Genome Sequence of Candida saopaulonensis from a very Premature Infant with Sepsis.</title>
        <authorList>
            <person name="Ning Y."/>
            <person name="Dai R."/>
            <person name="Xiao M."/>
            <person name="Xu Y."/>
            <person name="Yan Q."/>
            <person name="Zhang L."/>
        </authorList>
    </citation>
    <scope>NUCLEOTIDE SEQUENCE [LARGE SCALE GENOMIC DNA]</scope>
    <source>
        <strain evidence="2 3">19XY460</strain>
    </source>
</reference>
<feature type="compositionally biased region" description="Basic and acidic residues" evidence="1">
    <location>
        <begin position="578"/>
        <end position="602"/>
    </location>
</feature>
<evidence type="ECO:0000313" key="3">
    <source>
        <dbReference type="Proteomes" id="UP001338582"/>
    </source>
</evidence>
<organism evidence="2 3">
    <name type="scientific">Australozyma saopauloensis</name>
    <dbReference type="NCBI Taxonomy" id="291208"/>
    <lineage>
        <taxon>Eukaryota</taxon>
        <taxon>Fungi</taxon>
        <taxon>Dikarya</taxon>
        <taxon>Ascomycota</taxon>
        <taxon>Saccharomycotina</taxon>
        <taxon>Pichiomycetes</taxon>
        <taxon>Metschnikowiaceae</taxon>
        <taxon>Australozyma</taxon>
    </lineage>
</organism>
<feature type="region of interest" description="Disordered" evidence="1">
    <location>
        <begin position="578"/>
        <end position="616"/>
    </location>
</feature>
<feature type="region of interest" description="Disordered" evidence="1">
    <location>
        <begin position="776"/>
        <end position="810"/>
    </location>
</feature>
<protein>
    <recommendedName>
        <fullName evidence="4">Stress response protein NST1</fullName>
    </recommendedName>
</protein>
<dbReference type="InterPro" id="IPR016024">
    <property type="entry name" value="ARM-type_fold"/>
</dbReference>
<dbReference type="RefSeq" id="XP_062878823.1">
    <property type="nucleotide sequence ID" value="XM_063022753.1"/>
</dbReference>
<dbReference type="KEGG" id="asau:88174859"/>
<feature type="region of interest" description="Disordered" evidence="1">
    <location>
        <begin position="451"/>
        <end position="508"/>
    </location>
</feature>
<dbReference type="AlphaFoldDB" id="A0AAX4HEY7"/>